<dbReference type="Gene3D" id="1.10.10.60">
    <property type="entry name" value="Homeodomain-like"/>
    <property type="match status" value="1"/>
</dbReference>
<name>A0AAU9WJA2_9CNID</name>
<dbReference type="EMBL" id="CALNXJ010000014">
    <property type="protein sequence ID" value="CAH3114404.1"/>
    <property type="molecule type" value="Genomic_DNA"/>
</dbReference>
<dbReference type="GO" id="GO:0003677">
    <property type="term" value="F:DNA binding"/>
    <property type="evidence" value="ECO:0007669"/>
    <property type="project" value="InterPro"/>
</dbReference>
<dbReference type="InterPro" id="IPR007889">
    <property type="entry name" value="HTH_Psq"/>
</dbReference>
<keyword evidence="3" id="KW-1185">Reference proteome</keyword>
<protein>
    <recommendedName>
        <fullName evidence="1">HTH psq-type domain-containing protein</fullName>
    </recommendedName>
</protein>
<dbReference type="AlphaFoldDB" id="A0AAU9WJA2"/>
<feature type="domain" description="HTH psq-type" evidence="1">
    <location>
        <begin position="5"/>
        <end position="50"/>
    </location>
</feature>
<proteinExistence type="predicted"/>
<gene>
    <name evidence="2" type="ORF">PMEA_00005433</name>
</gene>
<accession>A0AAU9WJA2</accession>
<comment type="caution">
    <text evidence="2">The sequence shown here is derived from an EMBL/GenBank/DDBJ whole genome shotgun (WGS) entry which is preliminary data.</text>
</comment>
<dbReference type="Pfam" id="PF04218">
    <property type="entry name" value="CENP-B_N"/>
    <property type="match status" value="1"/>
</dbReference>
<reference evidence="2 3" key="1">
    <citation type="submission" date="2022-05" db="EMBL/GenBank/DDBJ databases">
        <authorList>
            <consortium name="Genoscope - CEA"/>
            <person name="William W."/>
        </authorList>
    </citation>
    <scope>NUCLEOTIDE SEQUENCE [LARGE SCALE GENOMIC DNA]</scope>
</reference>
<sequence>MPAVKRPRHSFTFDYKLRVITLADEIGNRAAAREFEIDESMIRYWRKKKAMAKLPKRQRTCRTGIAKKNSRAVTTVMIRLKARELAKQMNVADFVGGPS</sequence>
<evidence type="ECO:0000313" key="3">
    <source>
        <dbReference type="Proteomes" id="UP001159428"/>
    </source>
</evidence>
<evidence type="ECO:0000259" key="1">
    <source>
        <dbReference type="Pfam" id="PF04218"/>
    </source>
</evidence>
<dbReference type="Proteomes" id="UP001159428">
    <property type="component" value="Unassembled WGS sequence"/>
</dbReference>
<organism evidence="2 3">
    <name type="scientific">Pocillopora meandrina</name>
    <dbReference type="NCBI Taxonomy" id="46732"/>
    <lineage>
        <taxon>Eukaryota</taxon>
        <taxon>Metazoa</taxon>
        <taxon>Cnidaria</taxon>
        <taxon>Anthozoa</taxon>
        <taxon>Hexacorallia</taxon>
        <taxon>Scleractinia</taxon>
        <taxon>Astrocoeniina</taxon>
        <taxon>Pocilloporidae</taxon>
        <taxon>Pocillopora</taxon>
    </lineage>
</organism>
<evidence type="ECO:0000313" key="2">
    <source>
        <dbReference type="EMBL" id="CAH3114404.1"/>
    </source>
</evidence>